<dbReference type="EMBL" id="CACTIH010002556">
    <property type="protein sequence ID" value="CAA2976798.1"/>
    <property type="molecule type" value="Genomic_DNA"/>
</dbReference>
<organism evidence="1 2">
    <name type="scientific">Olea europaea subsp. europaea</name>
    <dbReference type="NCBI Taxonomy" id="158383"/>
    <lineage>
        <taxon>Eukaryota</taxon>
        <taxon>Viridiplantae</taxon>
        <taxon>Streptophyta</taxon>
        <taxon>Embryophyta</taxon>
        <taxon>Tracheophyta</taxon>
        <taxon>Spermatophyta</taxon>
        <taxon>Magnoliopsida</taxon>
        <taxon>eudicotyledons</taxon>
        <taxon>Gunneridae</taxon>
        <taxon>Pentapetalae</taxon>
        <taxon>asterids</taxon>
        <taxon>lamiids</taxon>
        <taxon>Lamiales</taxon>
        <taxon>Oleaceae</taxon>
        <taxon>Oleeae</taxon>
        <taxon>Olea</taxon>
    </lineage>
</organism>
<dbReference type="AlphaFoldDB" id="A0A8S0RDU3"/>
<gene>
    <name evidence="1" type="ORF">OLEA9_A085768</name>
</gene>
<proteinExistence type="predicted"/>
<feature type="non-terminal residue" evidence="1">
    <location>
        <position position="1"/>
    </location>
</feature>
<dbReference type="Proteomes" id="UP000594638">
    <property type="component" value="Unassembled WGS sequence"/>
</dbReference>
<comment type="caution">
    <text evidence="1">The sequence shown here is derived from an EMBL/GenBank/DDBJ whole genome shotgun (WGS) entry which is preliminary data.</text>
</comment>
<name>A0A8S0RDU3_OLEEU</name>
<evidence type="ECO:0000313" key="1">
    <source>
        <dbReference type="EMBL" id="CAA2976798.1"/>
    </source>
</evidence>
<sequence length="75" mass="8094">SPQTLALIFPIPFSSFDFESLSLRPIHKAAVGKALGTEENIISSRDKKAIGLSGVSREDYTSTELVDPDPAGFQE</sequence>
<keyword evidence="2" id="KW-1185">Reference proteome</keyword>
<dbReference type="Gramene" id="OE9A085768T1">
    <property type="protein sequence ID" value="OE9A085768C1"/>
    <property type="gene ID" value="OE9A085768"/>
</dbReference>
<reference evidence="1 2" key="1">
    <citation type="submission" date="2019-12" db="EMBL/GenBank/DDBJ databases">
        <authorList>
            <person name="Alioto T."/>
            <person name="Alioto T."/>
            <person name="Gomez Garrido J."/>
        </authorList>
    </citation>
    <scope>NUCLEOTIDE SEQUENCE [LARGE SCALE GENOMIC DNA]</scope>
</reference>
<accession>A0A8S0RDU3</accession>
<evidence type="ECO:0000313" key="2">
    <source>
        <dbReference type="Proteomes" id="UP000594638"/>
    </source>
</evidence>
<protein>
    <submittedName>
        <fullName evidence="1">Uncharacterized protein</fullName>
    </submittedName>
</protein>